<organism evidence="2 3">
    <name type="scientific">Knoellia flava</name>
    <dbReference type="NCBI Taxonomy" id="913969"/>
    <lineage>
        <taxon>Bacteria</taxon>
        <taxon>Bacillati</taxon>
        <taxon>Actinomycetota</taxon>
        <taxon>Actinomycetes</taxon>
        <taxon>Micrococcales</taxon>
        <taxon>Intrasporangiaceae</taxon>
        <taxon>Knoellia</taxon>
    </lineage>
</organism>
<reference evidence="2" key="2">
    <citation type="submission" date="2020-09" db="EMBL/GenBank/DDBJ databases">
        <authorList>
            <person name="Sun Q."/>
            <person name="Zhou Y."/>
        </authorList>
    </citation>
    <scope>NUCLEOTIDE SEQUENCE</scope>
    <source>
        <strain evidence="2">CGMCC 1.10749</strain>
    </source>
</reference>
<dbReference type="RefSeq" id="WP_035949376.1">
    <property type="nucleotide sequence ID" value="NZ_BMEA01000002.1"/>
</dbReference>
<dbReference type="Proteomes" id="UP000628079">
    <property type="component" value="Unassembled WGS sequence"/>
</dbReference>
<sequence>MTLDLTDERLDAAVARLDPSSPTLTASEQHHADDLRARILASAPDANVLGRPPVPLPPSAARRRRTRWVLAGGAVAATTAALVIVPQLGDEATRPTAWSATPTALSRDDARELGEACLDTTQTLMSRPHSTAEGSFDPEQRRAMRVVVAERRGPYDAVVLGNAAGFNLTCLTFATDGWGPTVSGSQFPLVAPARDSASVGSDATSKEGLVDGRFRRETANIAYGRVGADVTGVELDTPAGRVTASVTHGWFAASWPSADPLDVDPMSTVRMTLTLADGRMTGPTAYDALPQRDVPAELQSSPAPS</sequence>
<name>A0A8H9FXT1_9MICO</name>
<gene>
    <name evidence="2" type="ORF">GCM10011314_28180</name>
</gene>
<dbReference type="EMBL" id="BMEA01000002">
    <property type="protein sequence ID" value="GGB86736.1"/>
    <property type="molecule type" value="Genomic_DNA"/>
</dbReference>
<feature type="region of interest" description="Disordered" evidence="1">
    <location>
        <begin position="283"/>
        <end position="305"/>
    </location>
</feature>
<comment type="caution">
    <text evidence="2">The sequence shown here is derived from an EMBL/GenBank/DDBJ whole genome shotgun (WGS) entry which is preliminary data.</text>
</comment>
<evidence type="ECO:0000313" key="3">
    <source>
        <dbReference type="Proteomes" id="UP000628079"/>
    </source>
</evidence>
<evidence type="ECO:0000256" key="1">
    <source>
        <dbReference type="SAM" id="MobiDB-lite"/>
    </source>
</evidence>
<reference evidence="2" key="1">
    <citation type="journal article" date="2014" name="Int. J. Syst. Evol. Microbiol.">
        <title>Complete genome sequence of Corynebacterium casei LMG S-19264T (=DSM 44701T), isolated from a smear-ripened cheese.</title>
        <authorList>
            <consortium name="US DOE Joint Genome Institute (JGI-PGF)"/>
            <person name="Walter F."/>
            <person name="Albersmeier A."/>
            <person name="Kalinowski J."/>
            <person name="Ruckert C."/>
        </authorList>
    </citation>
    <scope>NUCLEOTIDE SEQUENCE</scope>
    <source>
        <strain evidence="2">CGMCC 1.10749</strain>
    </source>
</reference>
<dbReference type="AlphaFoldDB" id="A0A8H9FXT1"/>
<proteinExistence type="predicted"/>
<accession>A0A8H9FXT1</accession>
<protein>
    <submittedName>
        <fullName evidence="2">Uncharacterized protein</fullName>
    </submittedName>
</protein>
<evidence type="ECO:0000313" key="2">
    <source>
        <dbReference type="EMBL" id="GGB86736.1"/>
    </source>
</evidence>